<dbReference type="AlphaFoldDB" id="A0A9D4H390"/>
<gene>
    <name evidence="1" type="ORF">DPMN_128512</name>
</gene>
<name>A0A9D4H390_DREPO</name>
<dbReference type="EMBL" id="JAIWYP010000005">
    <property type="protein sequence ID" value="KAH3826603.1"/>
    <property type="molecule type" value="Genomic_DNA"/>
</dbReference>
<accession>A0A9D4H390</accession>
<reference evidence="1" key="2">
    <citation type="submission" date="2020-11" db="EMBL/GenBank/DDBJ databases">
        <authorList>
            <person name="McCartney M.A."/>
            <person name="Auch B."/>
            <person name="Kono T."/>
            <person name="Mallez S."/>
            <person name="Becker A."/>
            <person name="Gohl D.M."/>
            <person name="Silverstein K.A.T."/>
            <person name="Koren S."/>
            <person name="Bechman K.B."/>
            <person name="Herman A."/>
            <person name="Abrahante J.E."/>
            <person name="Garbe J."/>
        </authorList>
    </citation>
    <scope>NUCLEOTIDE SEQUENCE</scope>
    <source>
        <strain evidence="1">Duluth1</strain>
        <tissue evidence="1">Whole animal</tissue>
    </source>
</reference>
<keyword evidence="2" id="KW-1185">Reference proteome</keyword>
<evidence type="ECO:0000313" key="2">
    <source>
        <dbReference type="Proteomes" id="UP000828390"/>
    </source>
</evidence>
<reference evidence="1" key="1">
    <citation type="journal article" date="2019" name="bioRxiv">
        <title>The Genome of the Zebra Mussel, Dreissena polymorpha: A Resource for Invasive Species Research.</title>
        <authorList>
            <person name="McCartney M.A."/>
            <person name="Auch B."/>
            <person name="Kono T."/>
            <person name="Mallez S."/>
            <person name="Zhang Y."/>
            <person name="Obille A."/>
            <person name="Becker A."/>
            <person name="Abrahante J.E."/>
            <person name="Garbe J."/>
            <person name="Badalamenti J.P."/>
            <person name="Herman A."/>
            <person name="Mangelson H."/>
            <person name="Liachko I."/>
            <person name="Sullivan S."/>
            <person name="Sone E.D."/>
            <person name="Koren S."/>
            <person name="Silverstein K.A.T."/>
            <person name="Beckman K.B."/>
            <person name="Gohl D.M."/>
        </authorList>
    </citation>
    <scope>NUCLEOTIDE SEQUENCE</scope>
    <source>
        <strain evidence="1">Duluth1</strain>
        <tissue evidence="1">Whole animal</tissue>
    </source>
</reference>
<organism evidence="1 2">
    <name type="scientific">Dreissena polymorpha</name>
    <name type="common">Zebra mussel</name>
    <name type="synonym">Mytilus polymorpha</name>
    <dbReference type="NCBI Taxonomy" id="45954"/>
    <lineage>
        <taxon>Eukaryota</taxon>
        <taxon>Metazoa</taxon>
        <taxon>Spiralia</taxon>
        <taxon>Lophotrochozoa</taxon>
        <taxon>Mollusca</taxon>
        <taxon>Bivalvia</taxon>
        <taxon>Autobranchia</taxon>
        <taxon>Heteroconchia</taxon>
        <taxon>Euheterodonta</taxon>
        <taxon>Imparidentia</taxon>
        <taxon>Neoheterodontei</taxon>
        <taxon>Myida</taxon>
        <taxon>Dreissenoidea</taxon>
        <taxon>Dreissenidae</taxon>
        <taxon>Dreissena</taxon>
    </lineage>
</organism>
<protein>
    <submittedName>
        <fullName evidence="1">Uncharacterized protein</fullName>
    </submittedName>
</protein>
<sequence length="95" mass="10434">MGSFVTESIGQTTKVLTTGICDFNRVLRSKPTDADLQVTRWLIFLKDDTFSCHGEIPFDELAPNNAGSRQLQPVVLDPVPRLPDSTIMGLADTGR</sequence>
<dbReference type="Proteomes" id="UP000828390">
    <property type="component" value="Unassembled WGS sequence"/>
</dbReference>
<proteinExistence type="predicted"/>
<evidence type="ECO:0000313" key="1">
    <source>
        <dbReference type="EMBL" id="KAH3826603.1"/>
    </source>
</evidence>
<comment type="caution">
    <text evidence="1">The sequence shown here is derived from an EMBL/GenBank/DDBJ whole genome shotgun (WGS) entry which is preliminary data.</text>
</comment>